<keyword evidence="1" id="KW-0496">Mitochondrion</keyword>
<comment type="caution">
    <text evidence="1">The sequence shown here is derived from an EMBL/GenBank/DDBJ whole genome shotgun (WGS) entry which is preliminary data.</text>
</comment>
<dbReference type="EMBL" id="LKAM01000008">
    <property type="protein sequence ID" value="KUM47047.1"/>
    <property type="molecule type" value="Genomic_DNA"/>
</dbReference>
<gene>
    <name evidence="1" type="ORF">ABT39_MTgene6053</name>
</gene>
<organism evidence="1">
    <name type="scientific">Picea glauca</name>
    <name type="common">White spruce</name>
    <name type="synonym">Pinus glauca</name>
    <dbReference type="NCBI Taxonomy" id="3330"/>
    <lineage>
        <taxon>Eukaryota</taxon>
        <taxon>Viridiplantae</taxon>
        <taxon>Streptophyta</taxon>
        <taxon>Embryophyta</taxon>
        <taxon>Tracheophyta</taxon>
        <taxon>Spermatophyta</taxon>
        <taxon>Pinopsida</taxon>
        <taxon>Pinidae</taxon>
        <taxon>Conifers I</taxon>
        <taxon>Pinales</taxon>
        <taxon>Pinaceae</taxon>
        <taxon>Picea</taxon>
    </lineage>
</organism>
<sequence length="72" mass="9080">MRSEEDSTCYFDKYFLGRWVHLRTRMHAFYLWNLSYPYLSILVSRRSALWMKEEFTWLWSHAFENNTQRLYT</sequence>
<protein>
    <submittedName>
        <fullName evidence="1">Uncharacterized protein</fullName>
    </submittedName>
</protein>
<name>A0A117NGN9_PICGL</name>
<dbReference type="AlphaFoldDB" id="A0A117NGN9"/>
<proteinExistence type="predicted"/>
<evidence type="ECO:0000313" key="1">
    <source>
        <dbReference type="EMBL" id="KUM47047.1"/>
    </source>
</evidence>
<reference evidence="1" key="1">
    <citation type="journal article" date="2015" name="Genome Biol. Evol.">
        <title>Organellar Genomes of White Spruce (Picea glauca): Assembly and Annotation.</title>
        <authorList>
            <person name="Jackman S.D."/>
            <person name="Warren R.L."/>
            <person name="Gibb E.A."/>
            <person name="Vandervalk B.P."/>
            <person name="Mohamadi H."/>
            <person name="Chu J."/>
            <person name="Raymond A."/>
            <person name="Pleasance S."/>
            <person name="Coope R."/>
            <person name="Wildung M.R."/>
            <person name="Ritland C.E."/>
            <person name="Bousquet J."/>
            <person name="Jones S.J."/>
            <person name="Bohlmann J."/>
            <person name="Birol I."/>
        </authorList>
    </citation>
    <scope>NUCLEOTIDE SEQUENCE [LARGE SCALE GENOMIC DNA]</scope>
    <source>
        <tissue evidence="1">Flushing bud</tissue>
    </source>
</reference>
<accession>A0A117NGN9</accession>
<geneLocation type="mitochondrion" evidence="1"/>